<gene>
    <name evidence="5" type="ORF">QNI22_28295</name>
</gene>
<dbReference type="GO" id="GO:0008080">
    <property type="term" value="F:N-acetyltransferase activity"/>
    <property type="evidence" value="ECO:0007669"/>
    <property type="project" value="UniProtKB-ARBA"/>
</dbReference>
<keyword evidence="6" id="KW-1185">Reference proteome</keyword>
<feature type="domain" description="N-acetyltransferase" evidence="4">
    <location>
        <begin position="9"/>
        <end position="158"/>
    </location>
</feature>
<dbReference type="RefSeq" id="WP_314516026.1">
    <property type="nucleotide sequence ID" value="NZ_JASJOU010000012.1"/>
</dbReference>
<dbReference type="InterPro" id="IPR016181">
    <property type="entry name" value="Acyl_CoA_acyltransferase"/>
</dbReference>
<dbReference type="InterPro" id="IPR000182">
    <property type="entry name" value="GNAT_dom"/>
</dbReference>
<dbReference type="PROSITE" id="PS51186">
    <property type="entry name" value="GNAT"/>
    <property type="match status" value="1"/>
</dbReference>
<dbReference type="PANTHER" id="PTHR10545">
    <property type="entry name" value="DIAMINE N-ACETYLTRANSFERASE"/>
    <property type="match status" value="1"/>
</dbReference>
<evidence type="ECO:0000313" key="6">
    <source>
        <dbReference type="Proteomes" id="UP001232063"/>
    </source>
</evidence>
<dbReference type="PANTHER" id="PTHR10545:SF29">
    <property type="entry name" value="GH14572P-RELATED"/>
    <property type="match status" value="1"/>
</dbReference>
<organism evidence="5 6">
    <name type="scientific">Xanthocytophaga agilis</name>
    <dbReference type="NCBI Taxonomy" id="3048010"/>
    <lineage>
        <taxon>Bacteria</taxon>
        <taxon>Pseudomonadati</taxon>
        <taxon>Bacteroidota</taxon>
        <taxon>Cytophagia</taxon>
        <taxon>Cytophagales</taxon>
        <taxon>Rhodocytophagaceae</taxon>
        <taxon>Xanthocytophaga</taxon>
    </lineage>
</organism>
<evidence type="ECO:0000256" key="3">
    <source>
        <dbReference type="ARBA" id="ARBA00023315"/>
    </source>
</evidence>
<keyword evidence="3" id="KW-0012">Acyltransferase</keyword>
<comment type="similarity">
    <text evidence="1">Belongs to the acetyltransferase family.</text>
</comment>
<evidence type="ECO:0000259" key="4">
    <source>
        <dbReference type="PROSITE" id="PS51186"/>
    </source>
</evidence>
<name>A0AAE3RAP1_9BACT</name>
<dbReference type="Pfam" id="PF00583">
    <property type="entry name" value="Acetyltransf_1"/>
    <property type="match status" value="1"/>
</dbReference>
<evidence type="ECO:0000313" key="5">
    <source>
        <dbReference type="EMBL" id="MDJ1504595.1"/>
    </source>
</evidence>
<dbReference type="EMBL" id="JASJOU010000012">
    <property type="protein sequence ID" value="MDJ1504595.1"/>
    <property type="molecule type" value="Genomic_DNA"/>
</dbReference>
<reference evidence="5" key="1">
    <citation type="submission" date="2023-05" db="EMBL/GenBank/DDBJ databases">
        <authorList>
            <person name="Zhang X."/>
        </authorList>
    </citation>
    <scope>NUCLEOTIDE SEQUENCE</scope>
    <source>
        <strain evidence="5">BD1B2-1</strain>
    </source>
</reference>
<dbReference type="Proteomes" id="UP001232063">
    <property type="component" value="Unassembled WGS sequence"/>
</dbReference>
<dbReference type="FunFam" id="3.40.630.30:FF:000064">
    <property type="entry name" value="GNAT family acetyltransferase"/>
    <property type="match status" value="1"/>
</dbReference>
<accession>A0AAE3RAP1</accession>
<sequence length="168" mass="19602">MKATDFPNIIIRKGTPEDIPSMLKLVKELAEFEKAPHEVENTKEKMLEDGFGPQPIYGLIVAELEKEIVGISVYYFRYSTWKGKRLYLEDIIVTEPHRGKKIGRMLFNATMQVSMDTHCNGMLWQVLDWNTPAIEFYKKYNAHFDGEWINCSLSKWQIQEQLSSAKHE</sequence>
<protein>
    <submittedName>
        <fullName evidence="5">GNAT family N-acetyltransferase</fullName>
    </submittedName>
</protein>
<dbReference type="CDD" id="cd04301">
    <property type="entry name" value="NAT_SF"/>
    <property type="match status" value="1"/>
</dbReference>
<evidence type="ECO:0000256" key="1">
    <source>
        <dbReference type="ARBA" id="ARBA00008694"/>
    </source>
</evidence>
<dbReference type="Gene3D" id="3.40.630.30">
    <property type="match status" value="1"/>
</dbReference>
<comment type="caution">
    <text evidence="5">The sequence shown here is derived from an EMBL/GenBank/DDBJ whole genome shotgun (WGS) entry which is preliminary data.</text>
</comment>
<keyword evidence="2" id="KW-0808">Transferase</keyword>
<dbReference type="InterPro" id="IPR051016">
    <property type="entry name" value="Diverse_Substrate_AcTransf"/>
</dbReference>
<proteinExistence type="inferred from homology"/>
<dbReference type="SUPFAM" id="SSF55729">
    <property type="entry name" value="Acyl-CoA N-acyltransferases (Nat)"/>
    <property type="match status" value="1"/>
</dbReference>
<dbReference type="AlphaFoldDB" id="A0AAE3RAP1"/>
<evidence type="ECO:0000256" key="2">
    <source>
        <dbReference type="ARBA" id="ARBA00022679"/>
    </source>
</evidence>